<dbReference type="CDD" id="cd07079">
    <property type="entry name" value="ALDH_F18-19_ProA-GPR"/>
    <property type="match status" value="1"/>
</dbReference>
<comment type="subcellular location">
    <subcellularLocation>
        <location evidence="7">Cytoplasm</location>
    </subcellularLocation>
</comment>
<dbReference type="Gene3D" id="3.40.309.10">
    <property type="entry name" value="Aldehyde Dehydrogenase, Chain A, domain 2"/>
    <property type="match status" value="1"/>
</dbReference>
<dbReference type="EMBL" id="FMZW01000031">
    <property type="protein sequence ID" value="SDE67563.1"/>
    <property type="molecule type" value="Genomic_DNA"/>
</dbReference>
<evidence type="ECO:0000256" key="4">
    <source>
        <dbReference type="ARBA" id="ARBA00022857"/>
    </source>
</evidence>
<dbReference type="PIRSF" id="PIRSF000151">
    <property type="entry name" value="GPR"/>
    <property type="match status" value="1"/>
</dbReference>
<dbReference type="NCBIfam" id="NF001221">
    <property type="entry name" value="PRK00197.1"/>
    <property type="match status" value="1"/>
</dbReference>
<reference evidence="9 10" key="1">
    <citation type="submission" date="2016-10" db="EMBL/GenBank/DDBJ databases">
        <authorList>
            <person name="de Groot N.N."/>
        </authorList>
    </citation>
    <scope>NUCLEOTIDE SEQUENCE [LARGE SCALE GENOMIC DNA]</scope>
    <source>
        <strain evidence="9 10">R5</strain>
    </source>
</reference>
<dbReference type="InterPro" id="IPR015590">
    <property type="entry name" value="Aldehyde_DH_dom"/>
</dbReference>
<proteinExistence type="inferred from homology"/>
<dbReference type="InterPro" id="IPR012134">
    <property type="entry name" value="Glu-5-SA_DH"/>
</dbReference>
<dbReference type="PROSITE" id="PS01223">
    <property type="entry name" value="PROA"/>
    <property type="match status" value="1"/>
</dbReference>
<dbReference type="Pfam" id="PF00171">
    <property type="entry name" value="Aldedh"/>
    <property type="match status" value="1"/>
</dbReference>
<dbReference type="GO" id="GO:0050661">
    <property type="term" value="F:NADP binding"/>
    <property type="evidence" value="ECO:0007669"/>
    <property type="project" value="InterPro"/>
</dbReference>
<evidence type="ECO:0000256" key="5">
    <source>
        <dbReference type="ARBA" id="ARBA00023002"/>
    </source>
</evidence>
<evidence type="ECO:0000256" key="2">
    <source>
        <dbReference type="ARBA" id="ARBA00022605"/>
    </source>
</evidence>
<evidence type="ECO:0000256" key="3">
    <source>
        <dbReference type="ARBA" id="ARBA00022650"/>
    </source>
</evidence>
<accession>A0A1G7EV39</accession>
<dbReference type="UniPathway" id="UPA00098">
    <property type="reaction ID" value="UER00360"/>
</dbReference>
<keyword evidence="2 7" id="KW-0028">Amino-acid biosynthesis</keyword>
<dbReference type="PANTHER" id="PTHR11063:SF8">
    <property type="entry name" value="DELTA-1-PYRROLINE-5-CARBOXYLATE SYNTHASE"/>
    <property type="match status" value="1"/>
</dbReference>
<dbReference type="RefSeq" id="WP_092087096.1">
    <property type="nucleotide sequence ID" value="NZ_FMZW01000031.1"/>
</dbReference>
<comment type="similarity">
    <text evidence="7">Belongs to the gamma-glutamyl phosphate reductase family.</text>
</comment>
<evidence type="ECO:0000256" key="7">
    <source>
        <dbReference type="HAMAP-Rule" id="MF_00412"/>
    </source>
</evidence>
<evidence type="ECO:0000259" key="8">
    <source>
        <dbReference type="Pfam" id="PF00171"/>
    </source>
</evidence>
<sequence length="430" mass="45127">MSAPLKAIDGNADLTALMTDLAAKARAAARVLALAPPERKDRALAAIERAIRANAPAILAANAEDVAEARASGMTSAFVDRLTLTQARVAGMADGVATVREIIDPVGAVTESWQRPNGMTIERVRVPLGVIGVIFESRPNVAADAGVLCLKSGNAVILRGGSDSFRSCRAIHDCLVQGLREAGLPEAAITLVPTRDRAAVGLMLTGLNGGIDVIVPRGGKSLVARVEAEARVPVFAHLEGVNHIYVDASARLDMAKAVVLNAKMRRPGVCGAVETLLVDRKAAGTQLKPLVELLIDAGCEVRGDDVVQGVDARVKPASDEDWDTEYEDAIISARIVDGLDEAIAHIHNHGSHHTDAIVTEDAAAAERFLNEVDSAIVLHNASTQFADGGEFGFGAEIGIATGKFHARGPVGAEQLTSFKYRVHGTGQTRP</sequence>
<dbReference type="InterPro" id="IPR016162">
    <property type="entry name" value="Ald_DH_N"/>
</dbReference>
<evidence type="ECO:0000256" key="6">
    <source>
        <dbReference type="ARBA" id="ARBA00049024"/>
    </source>
</evidence>
<dbReference type="Gene3D" id="3.40.605.10">
    <property type="entry name" value="Aldehyde Dehydrogenase, Chain A, domain 1"/>
    <property type="match status" value="1"/>
</dbReference>
<feature type="domain" description="Aldehyde dehydrogenase" evidence="8">
    <location>
        <begin position="21"/>
        <end position="292"/>
    </location>
</feature>
<dbReference type="PANTHER" id="PTHR11063">
    <property type="entry name" value="GLUTAMATE SEMIALDEHYDE DEHYDROGENASE"/>
    <property type="match status" value="1"/>
</dbReference>
<comment type="function">
    <text evidence="7">Catalyzes the NADPH-dependent reduction of L-glutamate 5-phosphate into L-glutamate 5-semialdehyde and phosphate. The product spontaneously undergoes cyclization to form 1-pyrroline-5-carboxylate.</text>
</comment>
<dbReference type="NCBIfam" id="TIGR00407">
    <property type="entry name" value="proA"/>
    <property type="match status" value="1"/>
</dbReference>
<keyword evidence="4 7" id="KW-0521">NADP</keyword>
<dbReference type="GO" id="GO:0005737">
    <property type="term" value="C:cytoplasm"/>
    <property type="evidence" value="ECO:0007669"/>
    <property type="project" value="UniProtKB-SubCell"/>
</dbReference>
<dbReference type="Proteomes" id="UP000199245">
    <property type="component" value="Unassembled WGS sequence"/>
</dbReference>
<comment type="pathway">
    <text evidence="1 7">Amino-acid biosynthesis; L-proline biosynthesis; L-glutamate 5-semialdehyde from L-glutamate: step 2/2.</text>
</comment>
<dbReference type="FunFam" id="3.40.309.10:FF:000006">
    <property type="entry name" value="Gamma-glutamyl phosphate reductase"/>
    <property type="match status" value="1"/>
</dbReference>
<dbReference type="InterPro" id="IPR016161">
    <property type="entry name" value="Ald_DH/histidinol_DH"/>
</dbReference>
<dbReference type="SUPFAM" id="SSF53720">
    <property type="entry name" value="ALDH-like"/>
    <property type="match status" value="1"/>
</dbReference>
<protein>
    <recommendedName>
        <fullName evidence="7">Gamma-glutamyl phosphate reductase</fullName>
        <shortName evidence="7">GPR</shortName>
        <ecNumber evidence="7">1.2.1.41</ecNumber>
    </recommendedName>
    <alternativeName>
        <fullName evidence="7">Glutamate-5-semialdehyde dehydrogenase</fullName>
    </alternativeName>
    <alternativeName>
        <fullName evidence="7">Glutamyl-gamma-semialdehyde dehydrogenase</fullName>
        <shortName evidence="7">GSA dehydrogenase</shortName>
    </alternativeName>
</protein>
<dbReference type="GO" id="GO:0004350">
    <property type="term" value="F:glutamate-5-semialdehyde dehydrogenase activity"/>
    <property type="evidence" value="ECO:0007669"/>
    <property type="project" value="UniProtKB-UniRule"/>
</dbReference>
<evidence type="ECO:0000256" key="1">
    <source>
        <dbReference type="ARBA" id="ARBA00004985"/>
    </source>
</evidence>
<evidence type="ECO:0000313" key="10">
    <source>
        <dbReference type="Proteomes" id="UP000199245"/>
    </source>
</evidence>
<comment type="catalytic activity">
    <reaction evidence="6 7">
        <text>L-glutamate 5-semialdehyde + phosphate + NADP(+) = L-glutamyl 5-phosphate + NADPH + H(+)</text>
        <dbReference type="Rhea" id="RHEA:19541"/>
        <dbReference type="ChEBI" id="CHEBI:15378"/>
        <dbReference type="ChEBI" id="CHEBI:43474"/>
        <dbReference type="ChEBI" id="CHEBI:57783"/>
        <dbReference type="ChEBI" id="CHEBI:58066"/>
        <dbReference type="ChEBI" id="CHEBI:58274"/>
        <dbReference type="ChEBI" id="CHEBI:58349"/>
        <dbReference type="EC" id="1.2.1.41"/>
    </reaction>
</comment>
<dbReference type="InterPro" id="IPR020593">
    <property type="entry name" value="G-glutamylP_reductase_CS"/>
</dbReference>
<keyword evidence="3 7" id="KW-0641">Proline biosynthesis</keyword>
<keyword evidence="5 7" id="KW-0560">Oxidoreductase</keyword>
<dbReference type="AlphaFoldDB" id="A0A1G7EV39"/>
<dbReference type="GO" id="GO:0055129">
    <property type="term" value="P:L-proline biosynthetic process"/>
    <property type="evidence" value="ECO:0007669"/>
    <property type="project" value="UniProtKB-UniRule"/>
</dbReference>
<keyword evidence="7" id="KW-0963">Cytoplasm</keyword>
<organism evidence="9 10">
    <name type="scientific">Bradyrhizobium brasilense</name>
    <dbReference type="NCBI Taxonomy" id="1419277"/>
    <lineage>
        <taxon>Bacteria</taxon>
        <taxon>Pseudomonadati</taxon>
        <taxon>Pseudomonadota</taxon>
        <taxon>Alphaproteobacteria</taxon>
        <taxon>Hyphomicrobiales</taxon>
        <taxon>Nitrobacteraceae</taxon>
        <taxon>Bradyrhizobium</taxon>
    </lineage>
</organism>
<evidence type="ECO:0000313" key="9">
    <source>
        <dbReference type="EMBL" id="SDE67563.1"/>
    </source>
</evidence>
<dbReference type="EC" id="1.2.1.41" evidence="7"/>
<name>A0A1G7EV39_9BRAD</name>
<dbReference type="InterPro" id="IPR000965">
    <property type="entry name" value="GPR_dom"/>
</dbReference>
<dbReference type="HAMAP" id="MF_00412">
    <property type="entry name" value="ProA"/>
    <property type="match status" value="1"/>
</dbReference>
<dbReference type="InterPro" id="IPR016163">
    <property type="entry name" value="Ald_DH_C"/>
</dbReference>
<gene>
    <name evidence="7" type="primary">proA</name>
    <name evidence="9" type="ORF">SAMN05216337_1031100</name>
</gene>